<keyword evidence="4 8" id="KW-1003">Cell membrane</keyword>
<keyword evidence="6 8" id="KW-1133">Transmembrane helix</keyword>
<proteinExistence type="inferred from homology"/>
<keyword evidence="7 8" id="KW-0472">Membrane</keyword>
<evidence type="ECO:0000313" key="9">
    <source>
        <dbReference type="EMBL" id="MFC5295195.1"/>
    </source>
</evidence>
<evidence type="ECO:0000256" key="1">
    <source>
        <dbReference type="ARBA" id="ARBA00004651"/>
    </source>
</evidence>
<feature type="transmembrane region" description="Helical" evidence="8">
    <location>
        <begin position="100"/>
        <end position="121"/>
    </location>
</feature>
<keyword evidence="10" id="KW-1185">Reference proteome</keyword>
<dbReference type="EMBL" id="JBHSLI010000009">
    <property type="protein sequence ID" value="MFC5295195.1"/>
    <property type="molecule type" value="Genomic_DNA"/>
</dbReference>
<dbReference type="PANTHER" id="PTHR30269:SF0">
    <property type="entry name" value="MEMBRANE TRANSPORTER PROTEIN YFCA-RELATED"/>
    <property type="match status" value="1"/>
</dbReference>
<protein>
    <recommendedName>
        <fullName evidence="8">Probable membrane transporter protein</fullName>
    </recommendedName>
</protein>
<evidence type="ECO:0000256" key="2">
    <source>
        <dbReference type="ARBA" id="ARBA00009142"/>
    </source>
</evidence>
<keyword evidence="5 8" id="KW-0812">Transmembrane</keyword>
<evidence type="ECO:0000313" key="10">
    <source>
        <dbReference type="Proteomes" id="UP001595976"/>
    </source>
</evidence>
<feature type="transmembrane region" description="Helical" evidence="8">
    <location>
        <begin position="206"/>
        <end position="224"/>
    </location>
</feature>
<dbReference type="PANTHER" id="PTHR30269">
    <property type="entry name" value="TRANSMEMBRANE PROTEIN YFCA"/>
    <property type="match status" value="1"/>
</dbReference>
<feature type="transmembrane region" description="Helical" evidence="8">
    <location>
        <begin position="230"/>
        <end position="249"/>
    </location>
</feature>
<evidence type="ECO:0000256" key="4">
    <source>
        <dbReference type="ARBA" id="ARBA00022475"/>
    </source>
</evidence>
<sequence length="250" mass="25964">MGFDMVLLVFLAGFASGVVNAIAGGGTFITFGTLTMAGMPAITANATSAIAQLPGYLASSLSYRREILGNWRTALGLLAVSFIGGIIGGTLLLAMNNKSFSALVPWLLLFATGLFVAGPYLPRSRSQAAKAGPGRRAARGLLQLVTAIYGGFFGAGMGIMMLATLGLTEGSDYHRLNALKNLLSISIALMAVVVFIGGGVIDWSGALLLIPGATLGGFAGIYAARRVSQAYIRWIVTGIAALLTAYYFLR</sequence>
<dbReference type="RefSeq" id="WP_158444842.1">
    <property type="nucleotide sequence ID" value="NZ_JAOAOS010000010.1"/>
</dbReference>
<evidence type="ECO:0000256" key="3">
    <source>
        <dbReference type="ARBA" id="ARBA00022448"/>
    </source>
</evidence>
<dbReference type="InterPro" id="IPR002781">
    <property type="entry name" value="TM_pro_TauE-like"/>
</dbReference>
<feature type="transmembrane region" description="Helical" evidence="8">
    <location>
        <begin position="31"/>
        <end position="53"/>
    </location>
</feature>
<evidence type="ECO:0000256" key="5">
    <source>
        <dbReference type="ARBA" id="ARBA00022692"/>
    </source>
</evidence>
<evidence type="ECO:0000256" key="8">
    <source>
        <dbReference type="RuleBase" id="RU363041"/>
    </source>
</evidence>
<accession>A0ABW0F9V5</accession>
<feature type="transmembrane region" description="Helical" evidence="8">
    <location>
        <begin position="74"/>
        <end position="94"/>
    </location>
</feature>
<comment type="caution">
    <text evidence="9">The sequence shown here is derived from an EMBL/GenBank/DDBJ whole genome shotgun (WGS) entry which is preliminary data.</text>
</comment>
<feature type="transmembrane region" description="Helical" evidence="8">
    <location>
        <begin position="141"/>
        <end position="162"/>
    </location>
</feature>
<organism evidence="9 10">
    <name type="scientific">Bosea minatitlanensis</name>
    <dbReference type="NCBI Taxonomy" id="128782"/>
    <lineage>
        <taxon>Bacteria</taxon>
        <taxon>Pseudomonadati</taxon>
        <taxon>Pseudomonadota</taxon>
        <taxon>Alphaproteobacteria</taxon>
        <taxon>Hyphomicrobiales</taxon>
        <taxon>Boseaceae</taxon>
        <taxon>Bosea</taxon>
    </lineage>
</organism>
<evidence type="ECO:0000256" key="6">
    <source>
        <dbReference type="ARBA" id="ARBA00022989"/>
    </source>
</evidence>
<feature type="transmembrane region" description="Helical" evidence="8">
    <location>
        <begin position="182"/>
        <end position="201"/>
    </location>
</feature>
<dbReference type="Pfam" id="PF01925">
    <property type="entry name" value="TauE"/>
    <property type="match status" value="1"/>
</dbReference>
<keyword evidence="3" id="KW-0813">Transport</keyword>
<name>A0ABW0F9V5_9HYPH</name>
<comment type="similarity">
    <text evidence="2 8">Belongs to the 4-toluene sulfonate uptake permease (TSUP) (TC 2.A.102) family.</text>
</comment>
<dbReference type="Proteomes" id="UP001595976">
    <property type="component" value="Unassembled WGS sequence"/>
</dbReference>
<comment type="subcellular location">
    <subcellularLocation>
        <location evidence="1 8">Cell membrane</location>
        <topology evidence="1 8">Multi-pass membrane protein</topology>
    </subcellularLocation>
</comment>
<gene>
    <name evidence="9" type="ORF">ACFPK2_19560</name>
</gene>
<dbReference type="InterPro" id="IPR052017">
    <property type="entry name" value="TSUP"/>
</dbReference>
<reference evidence="10" key="1">
    <citation type="journal article" date="2019" name="Int. J. Syst. Evol. Microbiol.">
        <title>The Global Catalogue of Microorganisms (GCM) 10K type strain sequencing project: providing services to taxonomists for standard genome sequencing and annotation.</title>
        <authorList>
            <consortium name="The Broad Institute Genomics Platform"/>
            <consortium name="The Broad Institute Genome Sequencing Center for Infectious Disease"/>
            <person name="Wu L."/>
            <person name="Ma J."/>
        </authorList>
    </citation>
    <scope>NUCLEOTIDE SEQUENCE [LARGE SCALE GENOMIC DNA]</scope>
    <source>
        <strain evidence="10">CGMCC 1.15643</strain>
    </source>
</reference>
<evidence type="ECO:0000256" key="7">
    <source>
        <dbReference type="ARBA" id="ARBA00023136"/>
    </source>
</evidence>